<evidence type="ECO:0000313" key="8">
    <source>
        <dbReference type="EMBL" id="MBC5621903.1"/>
    </source>
</evidence>
<keyword evidence="5 6" id="KW-0472">Membrane</keyword>
<dbReference type="RefSeq" id="WP_186976327.1">
    <property type="nucleotide sequence ID" value="NZ_JACOOH010000005.1"/>
</dbReference>
<dbReference type="EMBL" id="JACOOH010000005">
    <property type="protein sequence ID" value="MBC5621903.1"/>
    <property type="molecule type" value="Genomic_DNA"/>
</dbReference>
<evidence type="ECO:0000256" key="5">
    <source>
        <dbReference type="ARBA" id="ARBA00023136"/>
    </source>
</evidence>
<evidence type="ECO:0000256" key="1">
    <source>
        <dbReference type="ARBA" id="ARBA00004651"/>
    </source>
</evidence>
<keyword evidence="3 6" id="KW-0812">Transmembrane</keyword>
<reference evidence="8 9" key="1">
    <citation type="submission" date="2020-08" db="EMBL/GenBank/DDBJ databases">
        <title>Genome public.</title>
        <authorList>
            <person name="Liu C."/>
            <person name="Sun Q."/>
        </authorList>
    </citation>
    <scope>NUCLEOTIDE SEQUENCE [LARGE SCALE GENOMIC DNA]</scope>
    <source>
        <strain evidence="8 9">NSJ-56</strain>
    </source>
</reference>
<sequence length="368" mass="42120">MQEFDVTDLIRLLWRKKSFILKTTFICLCLGVLVVLLSSKQYTSISSFIPQKPQTDLDKSALDAYLQRESPSIYEANEVLNPGLYPRVVENVTFRKKVMYMPVWEGKDGKKVNLVEYLSSDEYHPFHFGRWLKKYTIGLPATIRTAKKGGFENAMERDTSLLILSPKEQRATDVLQRGVVLWIGEDNALLQVTTGDPVVAARLAQNVLSLLKEEVTNYRSAKIEEQWVFLKRQIGVVMQELKAKQQEMAELQTKQHILSTGNIDIQKGYLLAEYQHLYGSYQELNGKLERLKLKTQDNTPVFTMLEEVYVPYQASAPRRGIILTAFVALGLFLGMVLVITLPYIAEVTRSKFLMRHFSVKGDQVKDVE</sequence>
<evidence type="ECO:0000256" key="6">
    <source>
        <dbReference type="SAM" id="Phobius"/>
    </source>
</evidence>
<accession>A0ABR7D1U3</accession>
<feature type="transmembrane region" description="Helical" evidence="6">
    <location>
        <begin position="19"/>
        <end position="37"/>
    </location>
</feature>
<keyword evidence="4 6" id="KW-1133">Transmembrane helix</keyword>
<evidence type="ECO:0000256" key="4">
    <source>
        <dbReference type="ARBA" id="ARBA00022989"/>
    </source>
</evidence>
<dbReference type="Pfam" id="PF02706">
    <property type="entry name" value="Wzz"/>
    <property type="match status" value="1"/>
</dbReference>
<protein>
    <recommendedName>
        <fullName evidence="7">Polysaccharide chain length determinant N-terminal domain-containing protein</fullName>
    </recommendedName>
</protein>
<comment type="subcellular location">
    <subcellularLocation>
        <location evidence="1">Cell membrane</location>
        <topology evidence="1">Multi-pass membrane protein</topology>
    </subcellularLocation>
</comment>
<name>A0ABR7D1U3_9BACT</name>
<feature type="domain" description="Polysaccharide chain length determinant N-terminal" evidence="7">
    <location>
        <begin position="2"/>
        <end position="55"/>
    </location>
</feature>
<dbReference type="InterPro" id="IPR050445">
    <property type="entry name" value="Bact_polysacc_biosynth/exp"/>
</dbReference>
<feature type="transmembrane region" description="Helical" evidence="6">
    <location>
        <begin position="321"/>
        <end position="345"/>
    </location>
</feature>
<dbReference type="PANTHER" id="PTHR32309:SF13">
    <property type="entry name" value="FERRIC ENTEROBACTIN TRANSPORT PROTEIN FEPE"/>
    <property type="match status" value="1"/>
</dbReference>
<keyword evidence="2" id="KW-1003">Cell membrane</keyword>
<organism evidence="8 9">
    <name type="scientific">Butyricimonas hominis</name>
    <dbReference type="NCBI Taxonomy" id="2763032"/>
    <lineage>
        <taxon>Bacteria</taxon>
        <taxon>Pseudomonadati</taxon>
        <taxon>Bacteroidota</taxon>
        <taxon>Bacteroidia</taxon>
        <taxon>Bacteroidales</taxon>
        <taxon>Odoribacteraceae</taxon>
        <taxon>Butyricimonas</taxon>
    </lineage>
</organism>
<evidence type="ECO:0000256" key="2">
    <source>
        <dbReference type="ARBA" id="ARBA00022475"/>
    </source>
</evidence>
<dbReference type="Proteomes" id="UP000646484">
    <property type="component" value="Unassembled WGS sequence"/>
</dbReference>
<keyword evidence="9" id="KW-1185">Reference proteome</keyword>
<evidence type="ECO:0000313" key="9">
    <source>
        <dbReference type="Proteomes" id="UP000646484"/>
    </source>
</evidence>
<evidence type="ECO:0000259" key="7">
    <source>
        <dbReference type="Pfam" id="PF02706"/>
    </source>
</evidence>
<gene>
    <name evidence="8" type="ORF">H8S64_12415</name>
</gene>
<proteinExistence type="predicted"/>
<evidence type="ECO:0000256" key="3">
    <source>
        <dbReference type="ARBA" id="ARBA00022692"/>
    </source>
</evidence>
<comment type="caution">
    <text evidence="8">The sequence shown here is derived from an EMBL/GenBank/DDBJ whole genome shotgun (WGS) entry which is preliminary data.</text>
</comment>
<dbReference type="PANTHER" id="PTHR32309">
    <property type="entry name" value="TYROSINE-PROTEIN KINASE"/>
    <property type="match status" value="1"/>
</dbReference>
<dbReference type="InterPro" id="IPR003856">
    <property type="entry name" value="LPS_length_determ_N"/>
</dbReference>